<evidence type="ECO:0000256" key="1">
    <source>
        <dbReference type="SAM" id="Phobius"/>
    </source>
</evidence>
<evidence type="ECO:0008006" key="4">
    <source>
        <dbReference type="Google" id="ProtNLM"/>
    </source>
</evidence>
<evidence type="ECO:0000313" key="3">
    <source>
        <dbReference type="Proteomes" id="UP001322664"/>
    </source>
</evidence>
<name>A0ABZ0S0D5_9BACI</name>
<protein>
    <recommendedName>
        <fullName evidence="4">Lipoprotein</fullName>
    </recommendedName>
</protein>
<keyword evidence="1" id="KW-1133">Transmembrane helix</keyword>
<evidence type="ECO:0000313" key="2">
    <source>
        <dbReference type="EMBL" id="WPK10742.1"/>
    </source>
</evidence>
<dbReference type="RefSeq" id="WP_319835909.1">
    <property type="nucleotide sequence ID" value="NZ_CP137624.1"/>
</dbReference>
<accession>A0ABZ0S0D5</accession>
<keyword evidence="1" id="KW-0812">Transmembrane</keyword>
<keyword evidence="1" id="KW-0472">Membrane</keyword>
<feature type="transmembrane region" description="Helical" evidence="1">
    <location>
        <begin position="36"/>
        <end position="54"/>
    </location>
</feature>
<dbReference type="EMBL" id="CP137624">
    <property type="protein sequence ID" value="WPK10742.1"/>
    <property type="molecule type" value="Genomic_DNA"/>
</dbReference>
<gene>
    <name evidence="2" type="ORF">R6U77_12715</name>
</gene>
<proteinExistence type="predicted"/>
<keyword evidence="3" id="KW-1185">Reference proteome</keyword>
<dbReference type="Proteomes" id="UP001322664">
    <property type="component" value="Chromosome"/>
</dbReference>
<reference evidence="2 3" key="1">
    <citation type="submission" date="2023-09" db="EMBL/GenBank/DDBJ databases">
        <authorList>
            <person name="Page C.A."/>
            <person name="Perez-Diaz I.M."/>
        </authorList>
    </citation>
    <scope>NUCLEOTIDE SEQUENCE [LARGE SCALE GENOMIC DNA]</scope>
    <source>
        <strain evidence="2 3">Ll15</strain>
    </source>
</reference>
<sequence length="267" mass="31199">MSIKDEVKAEQQRILNEKMEQRQVNEVKYKVDKKKLIIISMVIVGILVSIFVATRPDEYERARIKEDIRVKELVYNNYKNNTKYIINSNTIEDNISIMDISHTAIVHAKYRLDNNSDQTKKGNDKLNEVIKGATKTLNNSILIVLNSENLSYEDFKSIKSTIQDEVVNSYVNDENKELYDSIKDKYYYKEIADSLEESRKDQDYQNNQSRNILQSNLQTGMSESEVKKLAGLPNDTYKNDEAYFWVYDGVVLTMKKGYVYDITYELE</sequence>
<organism evidence="2 3">
    <name type="scientific">Lysinibacillus louembei</name>
    <dbReference type="NCBI Taxonomy" id="1470088"/>
    <lineage>
        <taxon>Bacteria</taxon>
        <taxon>Bacillati</taxon>
        <taxon>Bacillota</taxon>
        <taxon>Bacilli</taxon>
        <taxon>Bacillales</taxon>
        <taxon>Bacillaceae</taxon>
        <taxon>Lysinibacillus</taxon>
    </lineage>
</organism>